<keyword evidence="2" id="KW-0812">Transmembrane</keyword>
<evidence type="ECO:0000256" key="2">
    <source>
        <dbReference type="SAM" id="Phobius"/>
    </source>
</evidence>
<gene>
    <name evidence="3" type="ORF">QBC47DRAFT_357697</name>
</gene>
<sequence>MAALDCTSSGFITEFCISAALTMAPPAIQIRWRPGDISTVLPTQTDDDLASLPTPSSPSPGTVYTEDNSASLPTTPSSPSSGTVYLPASTASLTDTPKDSATATADSGTQLSAEAIGGIATSLLFAVPIVAGLFVWLVKRRRRRLARTTVDTEKDSEKEAAQVAKSTGRTEAAELHGDHLLGPFESEGSFVPCELPAHFFSVDED</sequence>
<protein>
    <submittedName>
        <fullName evidence="3">Uncharacterized protein</fullName>
    </submittedName>
</protein>
<comment type="caution">
    <text evidence="3">The sequence shown here is derived from an EMBL/GenBank/DDBJ whole genome shotgun (WGS) entry which is preliminary data.</text>
</comment>
<evidence type="ECO:0000256" key="1">
    <source>
        <dbReference type="SAM" id="MobiDB-lite"/>
    </source>
</evidence>
<feature type="region of interest" description="Disordered" evidence="1">
    <location>
        <begin position="42"/>
        <end position="107"/>
    </location>
</feature>
<feature type="compositionally biased region" description="Low complexity" evidence="1">
    <location>
        <begin position="69"/>
        <end position="83"/>
    </location>
</feature>
<keyword evidence="4" id="KW-1185">Reference proteome</keyword>
<reference evidence="3" key="1">
    <citation type="submission" date="2023-06" db="EMBL/GenBank/DDBJ databases">
        <title>Genome-scale phylogeny and comparative genomics of the fungal order Sordariales.</title>
        <authorList>
            <consortium name="Lawrence Berkeley National Laboratory"/>
            <person name="Hensen N."/>
            <person name="Bonometti L."/>
            <person name="Westerberg I."/>
            <person name="Brannstrom I.O."/>
            <person name="Guillou S."/>
            <person name="Cros-Aarteil S."/>
            <person name="Calhoun S."/>
            <person name="Haridas S."/>
            <person name="Kuo A."/>
            <person name="Mondo S."/>
            <person name="Pangilinan J."/>
            <person name="Riley R."/>
            <person name="Labutti K."/>
            <person name="Andreopoulos B."/>
            <person name="Lipzen A."/>
            <person name="Chen C."/>
            <person name="Yanf M."/>
            <person name="Daum C."/>
            <person name="Ng V."/>
            <person name="Clum A."/>
            <person name="Steindorff A."/>
            <person name="Ohm R."/>
            <person name="Martin F."/>
            <person name="Silar P."/>
            <person name="Natvig D."/>
            <person name="Lalanne C."/>
            <person name="Gautier V."/>
            <person name="Ament-Velasquez S.L."/>
            <person name="Kruys A."/>
            <person name="Hutchinson M.I."/>
            <person name="Powell A.J."/>
            <person name="Barry K."/>
            <person name="Miller A.N."/>
            <person name="Grigoriev I.V."/>
            <person name="Debuchy R."/>
            <person name="Gladieux P."/>
            <person name="Thoren M.H."/>
            <person name="Johannesson H."/>
        </authorList>
    </citation>
    <scope>NUCLEOTIDE SEQUENCE</scope>
    <source>
        <strain evidence="3">PSN4</strain>
    </source>
</reference>
<organism evidence="3 4">
    <name type="scientific">Echria macrotheca</name>
    <dbReference type="NCBI Taxonomy" id="438768"/>
    <lineage>
        <taxon>Eukaryota</taxon>
        <taxon>Fungi</taxon>
        <taxon>Dikarya</taxon>
        <taxon>Ascomycota</taxon>
        <taxon>Pezizomycotina</taxon>
        <taxon>Sordariomycetes</taxon>
        <taxon>Sordariomycetidae</taxon>
        <taxon>Sordariales</taxon>
        <taxon>Schizotheciaceae</taxon>
        <taxon>Echria</taxon>
    </lineage>
</organism>
<name>A0AAJ0BMN9_9PEZI</name>
<feature type="region of interest" description="Disordered" evidence="1">
    <location>
        <begin position="147"/>
        <end position="171"/>
    </location>
</feature>
<feature type="compositionally biased region" description="Polar residues" evidence="1">
    <location>
        <begin position="89"/>
        <end position="107"/>
    </location>
</feature>
<keyword evidence="2" id="KW-1133">Transmembrane helix</keyword>
<dbReference type="Proteomes" id="UP001239445">
    <property type="component" value="Unassembled WGS sequence"/>
</dbReference>
<keyword evidence="2" id="KW-0472">Membrane</keyword>
<feature type="compositionally biased region" description="Basic and acidic residues" evidence="1">
    <location>
        <begin position="150"/>
        <end position="160"/>
    </location>
</feature>
<proteinExistence type="predicted"/>
<evidence type="ECO:0000313" key="4">
    <source>
        <dbReference type="Proteomes" id="UP001239445"/>
    </source>
</evidence>
<dbReference type="EMBL" id="MU839828">
    <property type="protein sequence ID" value="KAK1759874.1"/>
    <property type="molecule type" value="Genomic_DNA"/>
</dbReference>
<accession>A0AAJ0BMN9</accession>
<feature type="transmembrane region" description="Helical" evidence="2">
    <location>
        <begin position="115"/>
        <end position="138"/>
    </location>
</feature>
<dbReference type="AlphaFoldDB" id="A0AAJ0BMN9"/>
<evidence type="ECO:0000313" key="3">
    <source>
        <dbReference type="EMBL" id="KAK1759874.1"/>
    </source>
</evidence>